<accession>A0A7X4K9T2</accession>
<dbReference type="AlphaFoldDB" id="A0A7X4K9T2"/>
<sequence>MFDKYTSFRTNDGPVRQRLIYGSNGLLERGMILLPPASWAALKRLGAASGRTGSQVIESLIALASSVQGGQK</sequence>
<dbReference type="RefSeq" id="WP_161012024.1">
    <property type="nucleotide sequence ID" value="NZ_WWCK01000001.1"/>
</dbReference>
<evidence type="ECO:0000313" key="1">
    <source>
        <dbReference type="EMBL" id="MYM65410.1"/>
    </source>
</evidence>
<proteinExistence type="predicted"/>
<reference evidence="1 2" key="1">
    <citation type="submission" date="2019-12" db="EMBL/GenBank/DDBJ databases">
        <title>Novel species isolated from a subtropical stream in China.</title>
        <authorList>
            <person name="Lu H."/>
        </authorList>
    </citation>
    <scope>NUCLEOTIDE SEQUENCE [LARGE SCALE GENOMIC DNA]</scope>
    <source>
        <strain evidence="1 2">FT55W</strain>
    </source>
</reference>
<gene>
    <name evidence="1" type="ORF">GTP45_01005</name>
</gene>
<dbReference type="Proteomes" id="UP000450012">
    <property type="component" value="Unassembled WGS sequence"/>
</dbReference>
<dbReference type="EMBL" id="WWCK01000001">
    <property type="protein sequence ID" value="MYM65410.1"/>
    <property type="molecule type" value="Genomic_DNA"/>
</dbReference>
<keyword evidence="2" id="KW-1185">Reference proteome</keyword>
<evidence type="ECO:0008006" key="3">
    <source>
        <dbReference type="Google" id="ProtNLM"/>
    </source>
</evidence>
<comment type="caution">
    <text evidence="1">The sequence shown here is derived from an EMBL/GenBank/DDBJ whole genome shotgun (WGS) entry which is preliminary data.</text>
</comment>
<name>A0A7X4K9T2_9BURK</name>
<organism evidence="1 2">
    <name type="scientific">Duganella rivi</name>
    <dbReference type="NCBI Taxonomy" id="2666083"/>
    <lineage>
        <taxon>Bacteria</taxon>
        <taxon>Pseudomonadati</taxon>
        <taxon>Pseudomonadota</taxon>
        <taxon>Betaproteobacteria</taxon>
        <taxon>Burkholderiales</taxon>
        <taxon>Oxalobacteraceae</taxon>
        <taxon>Telluria group</taxon>
        <taxon>Duganella</taxon>
    </lineage>
</organism>
<evidence type="ECO:0000313" key="2">
    <source>
        <dbReference type="Proteomes" id="UP000450012"/>
    </source>
</evidence>
<protein>
    <recommendedName>
        <fullName evidence="3">Ribbon-helix-helix domain-containing protein</fullName>
    </recommendedName>
</protein>